<name>A0AAJ5WF13_9PSED</name>
<dbReference type="Pfam" id="PF16220">
    <property type="entry name" value="DUF4880"/>
    <property type="match status" value="1"/>
</dbReference>
<dbReference type="InterPro" id="IPR012373">
    <property type="entry name" value="Ferrdict_sens_TM"/>
</dbReference>
<dbReference type="PANTHER" id="PTHR30273">
    <property type="entry name" value="PERIPLASMIC SIGNAL SENSOR AND SIGMA FACTOR ACTIVATOR FECR-RELATED"/>
    <property type="match status" value="1"/>
</dbReference>
<evidence type="ECO:0000313" key="4">
    <source>
        <dbReference type="EMBL" id="WEK29487.1"/>
    </source>
</evidence>
<accession>A0AAJ5WF13</accession>
<protein>
    <submittedName>
        <fullName evidence="4">FecR domain-containing protein</fullName>
    </submittedName>
</protein>
<dbReference type="InterPro" id="IPR006860">
    <property type="entry name" value="FecR"/>
</dbReference>
<dbReference type="InterPro" id="IPR032623">
    <property type="entry name" value="FecR_N"/>
</dbReference>
<evidence type="ECO:0000259" key="2">
    <source>
        <dbReference type="Pfam" id="PF04773"/>
    </source>
</evidence>
<proteinExistence type="predicted"/>
<dbReference type="AlphaFoldDB" id="A0AAJ5WF13"/>
<sequence length="317" mass="34466">MSRAPTAEQRQAIREAARWYAQLSSGTASANEQARWQAWHDSDPLHRMAWQRMEAVSASLAGLPARLASSTLLGAGHTRRQVLYGLAVLLGGGLFGTLGWRSETRHAWTADYRTGIGERRAVKLADGSQLLLDTDSAVDVAYAAGQRRLTLHRGQVLVTTARDAAARPFMVDTRDGRVLALGTRFTVSVDDRGSEVAVLEKAVEVTALRHAPVRLEAGQRVRFGARETGPLRANDASVAAWVQGSVVAIDTPLAELLAELSRYRPGLLTCDPAVARMKISGAFPITDTELALTALESAFPVKVLRRTRYWVTVLPVH</sequence>
<dbReference type="PIRSF" id="PIRSF018266">
    <property type="entry name" value="FecR"/>
    <property type="match status" value="1"/>
</dbReference>
<keyword evidence="1" id="KW-0472">Membrane</keyword>
<evidence type="ECO:0000259" key="3">
    <source>
        <dbReference type="Pfam" id="PF16220"/>
    </source>
</evidence>
<gene>
    <name evidence="4" type="ORF">P0Y58_21660</name>
</gene>
<evidence type="ECO:0000256" key="1">
    <source>
        <dbReference type="SAM" id="Phobius"/>
    </source>
</evidence>
<organism evidence="4 5">
    <name type="scientific">Candidatus Pseudomonas phytovorans</name>
    <dbReference type="NCBI Taxonomy" id="3121377"/>
    <lineage>
        <taxon>Bacteria</taxon>
        <taxon>Pseudomonadati</taxon>
        <taxon>Pseudomonadota</taxon>
        <taxon>Gammaproteobacteria</taxon>
        <taxon>Pseudomonadales</taxon>
        <taxon>Pseudomonadaceae</taxon>
        <taxon>Pseudomonas</taxon>
    </lineage>
</organism>
<feature type="domain" description="FecR protein" evidence="2">
    <location>
        <begin position="111"/>
        <end position="204"/>
    </location>
</feature>
<reference evidence="4" key="1">
    <citation type="submission" date="2023-03" db="EMBL/GenBank/DDBJ databases">
        <title>Andean soil-derived lignocellulolytic bacterial consortium as a source of novel taxa and putative plastic-active enzymes.</title>
        <authorList>
            <person name="Diaz-Garcia L."/>
            <person name="Chuvochina M."/>
            <person name="Feuerriegel G."/>
            <person name="Bunk B."/>
            <person name="Sproer C."/>
            <person name="Streit W.R."/>
            <person name="Rodriguez L.M."/>
            <person name="Overmann J."/>
            <person name="Jimenez D.J."/>
        </authorList>
    </citation>
    <scope>NUCLEOTIDE SEQUENCE</scope>
    <source>
        <strain evidence="4">MAG 876</strain>
    </source>
</reference>
<dbReference type="GO" id="GO:0016989">
    <property type="term" value="F:sigma factor antagonist activity"/>
    <property type="evidence" value="ECO:0007669"/>
    <property type="project" value="TreeGrafter"/>
</dbReference>
<keyword evidence="1" id="KW-0812">Transmembrane</keyword>
<dbReference type="Gene3D" id="2.60.120.1440">
    <property type="match status" value="1"/>
</dbReference>
<dbReference type="PANTHER" id="PTHR30273:SF2">
    <property type="entry name" value="PROTEIN FECR"/>
    <property type="match status" value="1"/>
</dbReference>
<feature type="transmembrane region" description="Helical" evidence="1">
    <location>
        <begin position="82"/>
        <end position="100"/>
    </location>
</feature>
<dbReference type="EMBL" id="CP119325">
    <property type="protein sequence ID" value="WEK29487.1"/>
    <property type="molecule type" value="Genomic_DNA"/>
</dbReference>
<dbReference type="Proteomes" id="UP001216329">
    <property type="component" value="Chromosome"/>
</dbReference>
<feature type="domain" description="FecR N-terminal" evidence="3">
    <location>
        <begin position="14"/>
        <end position="56"/>
    </location>
</feature>
<keyword evidence="1" id="KW-1133">Transmembrane helix</keyword>
<evidence type="ECO:0000313" key="5">
    <source>
        <dbReference type="Proteomes" id="UP001216329"/>
    </source>
</evidence>
<dbReference type="Pfam" id="PF04773">
    <property type="entry name" value="FecR"/>
    <property type="match status" value="1"/>
</dbReference>